<dbReference type="Gene3D" id="1.10.167.10">
    <property type="entry name" value="Regulator of G-protein Signalling 4, domain 2"/>
    <property type="match status" value="1"/>
</dbReference>
<accession>D2VXE4</accession>
<dbReference type="InterPro" id="IPR036305">
    <property type="entry name" value="RGS_sf"/>
</dbReference>
<feature type="compositionally biased region" description="Basic and acidic residues" evidence="1">
    <location>
        <begin position="767"/>
        <end position="784"/>
    </location>
</feature>
<feature type="region of interest" description="Disordered" evidence="1">
    <location>
        <begin position="200"/>
        <end position="236"/>
    </location>
</feature>
<reference evidence="3 4" key="1">
    <citation type="journal article" date="2010" name="Cell">
        <title>The genome of Naegleria gruberi illuminates early eukaryotic versatility.</title>
        <authorList>
            <person name="Fritz-Laylin L.K."/>
            <person name="Prochnik S.E."/>
            <person name="Ginger M.L."/>
            <person name="Dacks J.B."/>
            <person name="Carpenter M.L."/>
            <person name="Field M.C."/>
            <person name="Kuo A."/>
            <person name="Paredez A."/>
            <person name="Chapman J."/>
            <person name="Pham J."/>
            <person name="Shu S."/>
            <person name="Neupane R."/>
            <person name="Cipriano M."/>
            <person name="Mancuso J."/>
            <person name="Tu H."/>
            <person name="Salamov A."/>
            <person name="Lindquist E."/>
            <person name="Shapiro H."/>
            <person name="Lucas S."/>
            <person name="Grigoriev I.V."/>
            <person name="Cande W.Z."/>
            <person name="Fulton C."/>
            <person name="Rokhsar D.S."/>
            <person name="Dawson S.C."/>
        </authorList>
    </citation>
    <scope>NUCLEOTIDE SEQUENCE [LARGE SCALE GENOMIC DNA]</scope>
    <source>
        <strain evidence="3 4">NEG-M</strain>
    </source>
</reference>
<dbReference type="InterPro" id="IPR016137">
    <property type="entry name" value="RGS"/>
</dbReference>
<dbReference type="SUPFAM" id="SSF55961">
    <property type="entry name" value="Bet v1-like"/>
    <property type="match status" value="1"/>
</dbReference>
<feature type="compositionally biased region" description="Low complexity" evidence="1">
    <location>
        <begin position="219"/>
        <end position="233"/>
    </location>
</feature>
<feature type="region of interest" description="Disordered" evidence="1">
    <location>
        <begin position="1"/>
        <end position="36"/>
    </location>
</feature>
<dbReference type="Gene3D" id="3.30.530.20">
    <property type="match status" value="1"/>
</dbReference>
<sequence>MSDDSLNTFSSTNTSSESDGVQNDTTAHTDTMTESDVVTVVPSVPTNSNKKAFHPDNYEIIYEEAIKNPEFRSLFRKVQSGECSEEPFEFLKMTDEYVASYQSMHSRKEFQAVFSSGNSTSTSSTNPSTATTTTTSSNSSTSNNNNIQNNNSSTPTNQQQPSSLSSSVNTTSSQIGIIIANDNNTMTLPQMVLTSDTTQHPAEMVTSPASPSSKPNIQNTTPNNIANSNTSTTTRRDQTGCLAPLIRSTLGTLGGVVCVASTTIPTTSSNSHSNLSRVISDLTKLKHSAGAIYDHFLKPNSSYQLNLGWNKAKILANWESIHKQFENLIGKSEEVEDLQALSDLITRLHPVNLFRDVIEKVHLDLKMDQFPRFVRSNACKTFFKRKGEQFMRQMAFDISKGYKVDLRFKPQDLRKDVVTDSDIYFGFTLAEDTPDWELFFDENNTQCYLSKETYSFDPQKMKGMKLAKTVMLLPYALEDCWAMFWHGDFHKIYDPLSFSENTFVHYTPPSPQVQEDGSNYFGKTYGRTVIDLSMPLLKKRVYDYIYCTVWDDGLDAFINVGKSVDPSITSKYLSEEENKKTENYVEAPGLFYHIFTRTHEGKTRYCQMTYFDLGLPLNSDFIFKMIWRKRTKIYRDGFIQVLNHLTDKGKKKADHSKLVDSLYFKRPVDDLKKIRSYRSWHDEWQKILGKISPDVVTKPDPLLLVQTEPADPKSSTSTEPESVRIVLKQEEEATQQELQISQENNSQRIILSNEEEIVIIEEDEDTLQTRDNTKARDEPEDPKP</sequence>
<dbReference type="OrthoDB" id="10381742at2759"/>
<dbReference type="OMA" id="CHHEESI"/>
<feature type="region of interest" description="Disordered" evidence="1">
    <location>
        <begin position="116"/>
        <end position="169"/>
    </location>
</feature>
<feature type="region of interest" description="Disordered" evidence="1">
    <location>
        <begin position="760"/>
        <end position="784"/>
    </location>
</feature>
<evidence type="ECO:0000313" key="3">
    <source>
        <dbReference type="EMBL" id="EFC38494.1"/>
    </source>
</evidence>
<dbReference type="GeneID" id="8858338"/>
<dbReference type="EMBL" id="GG738907">
    <property type="protein sequence ID" value="EFC38494.1"/>
    <property type="molecule type" value="Genomic_DNA"/>
</dbReference>
<dbReference type="AlphaFoldDB" id="D2VXE4"/>
<dbReference type="RefSeq" id="XP_002671238.1">
    <property type="nucleotide sequence ID" value="XM_002671192.1"/>
</dbReference>
<protein>
    <submittedName>
        <fullName evidence="3">Predicted protein</fullName>
    </submittedName>
</protein>
<dbReference type="STRING" id="5762.D2VXE4"/>
<dbReference type="Proteomes" id="UP000006671">
    <property type="component" value="Unassembled WGS sequence"/>
</dbReference>
<organism evidence="4">
    <name type="scientific">Naegleria gruberi</name>
    <name type="common">Amoeba</name>
    <dbReference type="NCBI Taxonomy" id="5762"/>
    <lineage>
        <taxon>Eukaryota</taxon>
        <taxon>Discoba</taxon>
        <taxon>Heterolobosea</taxon>
        <taxon>Tetramitia</taxon>
        <taxon>Eutetramitia</taxon>
        <taxon>Vahlkampfiidae</taxon>
        <taxon>Naegleria</taxon>
    </lineage>
</organism>
<dbReference type="KEGG" id="ngr:NAEGRDRAFT_59499"/>
<dbReference type="VEuPathDB" id="AmoebaDB:NAEGRDRAFT_59499"/>
<dbReference type="SUPFAM" id="SSF48097">
    <property type="entry name" value="Regulator of G-protein signaling, RGS"/>
    <property type="match status" value="1"/>
</dbReference>
<feature type="compositionally biased region" description="Low complexity" evidence="1">
    <location>
        <begin position="1"/>
        <end position="19"/>
    </location>
</feature>
<keyword evidence="4" id="KW-1185">Reference proteome</keyword>
<evidence type="ECO:0000256" key="1">
    <source>
        <dbReference type="SAM" id="MobiDB-lite"/>
    </source>
</evidence>
<dbReference type="PROSITE" id="PS50132">
    <property type="entry name" value="RGS"/>
    <property type="match status" value="1"/>
</dbReference>
<evidence type="ECO:0000259" key="2">
    <source>
        <dbReference type="PROSITE" id="PS50132"/>
    </source>
</evidence>
<dbReference type="InParanoid" id="D2VXE4"/>
<feature type="compositionally biased region" description="Polar residues" evidence="1">
    <location>
        <begin position="207"/>
        <end position="218"/>
    </location>
</feature>
<feature type="domain" description="RGS" evidence="2">
    <location>
        <begin position="289"/>
        <end position="383"/>
    </location>
</feature>
<dbReference type="InterPro" id="IPR023393">
    <property type="entry name" value="START-like_dom_sf"/>
</dbReference>
<name>D2VXE4_NAEGR</name>
<dbReference type="InterPro" id="IPR044926">
    <property type="entry name" value="RGS_subdomain_2"/>
</dbReference>
<evidence type="ECO:0000313" key="4">
    <source>
        <dbReference type="Proteomes" id="UP000006671"/>
    </source>
</evidence>
<proteinExistence type="predicted"/>
<gene>
    <name evidence="3" type="ORF">NAEGRDRAFT_59499</name>
</gene>
<feature type="compositionally biased region" description="Polar residues" evidence="1">
    <location>
        <begin position="20"/>
        <end position="36"/>
    </location>
</feature>